<feature type="region of interest" description="Disordered" evidence="3">
    <location>
        <begin position="345"/>
        <end position="366"/>
    </location>
</feature>
<gene>
    <name evidence="6" type="ORF">HNQ39_000470</name>
</gene>
<dbReference type="PANTHER" id="PTHR34216:SF3">
    <property type="entry name" value="POLY-BETA-1,6-N-ACETYL-D-GLUCOSAMINE N-DEACETYLASE"/>
    <property type="match status" value="1"/>
</dbReference>
<dbReference type="Proteomes" id="UP000520814">
    <property type="component" value="Unassembled WGS sequence"/>
</dbReference>
<accession>A0A7W9W4N3</accession>
<feature type="chain" id="PRO_5030544542" evidence="4">
    <location>
        <begin position="17"/>
        <end position="366"/>
    </location>
</feature>
<dbReference type="GO" id="GO:0005576">
    <property type="term" value="C:extracellular region"/>
    <property type="evidence" value="ECO:0007669"/>
    <property type="project" value="UniProtKB-SubCell"/>
</dbReference>
<dbReference type="RefSeq" id="WP_184192343.1">
    <property type="nucleotide sequence ID" value="NZ_JACHGW010000001.1"/>
</dbReference>
<keyword evidence="2 4" id="KW-0732">Signal</keyword>
<feature type="signal peptide" evidence="4">
    <location>
        <begin position="1"/>
        <end position="16"/>
    </location>
</feature>
<protein>
    <submittedName>
        <fullName evidence="6">Peptidoglycan/xylan/chitin deacetylase (PgdA/CDA1 family)</fullName>
    </submittedName>
</protein>
<dbReference type="InterPro" id="IPR011330">
    <property type="entry name" value="Glyco_hydro/deAcase_b/a-brl"/>
</dbReference>
<dbReference type="InterPro" id="IPR051398">
    <property type="entry name" value="Polysacch_Deacetylase"/>
</dbReference>
<dbReference type="GO" id="GO:0005975">
    <property type="term" value="P:carbohydrate metabolic process"/>
    <property type="evidence" value="ECO:0007669"/>
    <property type="project" value="InterPro"/>
</dbReference>
<dbReference type="Pfam" id="PF01522">
    <property type="entry name" value="Polysacc_deac_1"/>
    <property type="match status" value="1"/>
</dbReference>
<proteinExistence type="predicted"/>
<name>A0A7W9W4N3_ARMRO</name>
<evidence type="ECO:0000256" key="4">
    <source>
        <dbReference type="SAM" id="SignalP"/>
    </source>
</evidence>
<dbReference type="InterPro" id="IPR002509">
    <property type="entry name" value="NODB_dom"/>
</dbReference>
<dbReference type="Gene3D" id="3.20.20.370">
    <property type="entry name" value="Glycoside hydrolase/deacetylase"/>
    <property type="match status" value="1"/>
</dbReference>
<comment type="caution">
    <text evidence="6">The sequence shown here is derived from an EMBL/GenBank/DDBJ whole genome shotgun (WGS) entry which is preliminary data.</text>
</comment>
<evidence type="ECO:0000256" key="3">
    <source>
        <dbReference type="SAM" id="MobiDB-lite"/>
    </source>
</evidence>
<dbReference type="PROSITE" id="PS51257">
    <property type="entry name" value="PROKAR_LIPOPROTEIN"/>
    <property type="match status" value="1"/>
</dbReference>
<dbReference type="EMBL" id="JACHGW010000001">
    <property type="protein sequence ID" value="MBB6048708.1"/>
    <property type="molecule type" value="Genomic_DNA"/>
</dbReference>
<dbReference type="PANTHER" id="PTHR34216">
    <property type="match status" value="1"/>
</dbReference>
<reference evidence="6 7" key="1">
    <citation type="submission" date="2020-08" db="EMBL/GenBank/DDBJ databases">
        <title>Genomic Encyclopedia of Type Strains, Phase IV (KMG-IV): sequencing the most valuable type-strain genomes for metagenomic binning, comparative biology and taxonomic classification.</title>
        <authorList>
            <person name="Goeker M."/>
        </authorList>
    </citation>
    <scope>NUCLEOTIDE SEQUENCE [LARGE SCALE GENOMIC DNA]</scope>
    <source>
        <strain evidence="6 7">DSM 23562</strain>
    </source>
</reference>
<keyword evidence="7" id="KW-1185">Reference proteome</keyword>
<evidence type="ECO:0000259" key="5">
    <source>
        <dbReference type="Pfam" id="PF01522"/>
    </source>
</evidence>
<feature type="domain" description="NodB homology" evidence="5">
    <location>
        <begin position="107"/>
        <end position="244"/>
    </location>
</feature>
<comment type="subcellular location">
    <subcellularLocation>
        <location evidence="1">Secreted</location>
    </subcellularLocation>
</comment>
<evidence type="ECO:0000256" key="2">
    <source>
        <dbReference type="ARBA" id="ARBA00022729"/>
    </source>
</evidence>
<sequence length="366" mass="40060">MRITPLLFCLPLVALTGCLKFKSTGPTPTPGPTPAPKPPTFDLTKVQPDELGKIPVIMYHDIGKSGKNTPLDRTVASFEKDLELLYEKGFYPVTAADIVANRLDVPLGKTPVALTFDDARKTQFGLIQTDQGPQVDPNCALGVMERFVKAHPDWKVSATFFVLPKSKVTNESFGQTGMGKDKIAYLLKNGCEIANHSTLHKSFADYTAAQIQEEIGGADKLVTDLNPEVKLETFALPMGKYPRNKALWPLLLKGTYNGHSYSYKAAFDAAWRPIPSPASVKFNPLRLERINSIDGLNGIRYWVEKLTAPGGGRYISDGDPSWVSFPKAKEAELARERVEKQGKQLNAYESQGIQGAGGKPIVPASK</sequence>
<organism evidence="6 7">
    <name type="scientific">Armatimonas rosea</name>
    <dbReference type="NCBI Taxonomy" id="685828"/>
    <lineage>
        <taxon>Bacteria</taxon>
        <taxon>Bacillati</taxon>
        <taxon>Armatimonadota</taxon>
        <taxon>Armatimonadia</taxon>
        <taxon>Armatimonadales</taxon>
        <taxon>Armatimonadaceae</taxon>
        <taxon>Armatimonas</taxon>
    </lineage>
</organism>
<evidence type="ECO:0000256" key="1">
    <source>
        <dbReference type="ARBA" id="ARBA00004613"/>
    </source>
</evidence>
<evidence type="ECO:0000313" key="7">
    <source>
        <dbReference type="Proteomes" id="UP000520814"/>
    </source>
</evidence>
<dbReference type="SUPFAM" id="SSF88713">
    <property type="entry name" value="Glycoside hydrolase/deacetylase"/>
    <property type="match status" value="1"/>
</dbReference>
<dbReference type="GO" id="GO:0016810">
    <property type="term" value="F:hydrolase activity, acting on carbon-nitrogen (but not peptide) bonds"/>
    <property type="evidence" value="ECO:0007669"/>
    <property type="project" value="InterPro"/>
</dbReference>
<evidence type="ECO:0000313" key="6">
    <source>
        <dbReference type="EMBL" id="MBB6048708.1"/>
    </source>
</evidence>
<dbReference type="AlphaFoldDB" id="A0A7W9W4N3"/>